<dbReference type="AlphaFoldDB" id="A0A4Q9QDF4"/>
<reference evidence="1 2" key="1">
    <citation type="submission" date="2019-01" db="EMBL/GenBank/DDBJ databases">
        <title>Draft genome sequences of three monokaryotic isolates of the white-rot basidiomycete fungus Dichomitus squalens.</title>
        <authorList>
            <consortium name="DOE Joint Genome Institute"/>
            <person name="Lopez S.C."/>
            <person name="Andreopoulos B."/>
            <person name="Pangilinan J."/>
            <person name="Lipzen A."/>
            <person name="Riley R."/>
            <person name="Ahrendt S."/>
            <person name="Ng V."/>
            <person name="Barry K."/>
            <person name="Daum C."/>
            <person name="Grigoriev I.V."/>
            <person name="Hilden K.S."/>
            <person name="Makela M.R."/>
            <person name="de Vries R.P."/>
        </authorList>
    </citation>
    <scope>NUCLEOTIDE SEQUENCE [LARGE SCALE GENOMIC DNA]</scope>
    <source>
        <strain evidence="1 2">CBS 464.89</strain>
    </source>
</reference>
<organism evidence="1 2">
    <name type="scientific">Dichomitus squalens</name>
    <dbReference type="NCBI Taxonomy" id="114155"/>
    <lineage>
        <taxon>Eukaryota</taxon>
        <taxon>Fungi</taxon>
        <taxon>Dikarya</taxon>
        <taxon>Basidiomycota</taxon>
        <taxon>Agaricomycotina</taxon>
        <taxon>Agaricomycetes</taxon>
        <taxon>Polyporales</taxon>
        <taxon>Polyporaceae</taxon>
        <taxon>Dichomitus</taxon>
    </lineage>
</organism>
<keyword evidence="2" id="KW-1185">Reference proteome</keyword>
<evidence type="ECO:0000313" key="1">
    <source>
        <dbReference type="EMBL" id="TBU65370.1"/>
    </source>
</evidence>
<protein>
    <submittedName>
        <fullName evidence="1">Uncharacterized protein</fullName>
    </submittedName>
</protein>
<gene>
    <name evidence="1" type="ORF">BD310DRAFT_5583</name>
</gene>
<dbReference type="Proteomes" id="UP000292082">
    <property type="component" value="Unassembled WGS sequence"/>
</dbReference>
<evidence type="ECO:0000313" key="2">
    <source>
        <dbReference type="Proteomes" id="UP000292082"/>
    </source>
</evidence>
<accession>A0A4Q9QDF4</accession>
<proteinExistence type="predicted"/>
<dbReference type="EMBL" id="ML145084">
    <property type="protein sequence ID" value="TBU65370.1"/>
    <property type="molecule type" value="Genomic_DNA"/>
</dbReference>
<name>A0A4Q9QDF4_9APHY</name>
<sequence length="108" mass="11828">MSSRSGCTWTITGLLPAILTSPERTPSLYLKLEKLSTMSAATISFTYCLLPHAEDTQRCLRGAPQQCRRFGISLCFIRSVHCGAKYVSPCLACGLRIDGNRSSSLLLK</sequence>